<proteinExistence type="inferred from homology"/>
<keyword evidence="10" id="KW-1185">Reference proteome</keyword>
<dbReference type="InterPro" id="IPR035906">
    <property type="entry name" value="MetI-like_sf"/>
</dbReference>
<dbReference type="PANTHER" id="PTHR32243">
    <property type="entry name" value="MALTOSE TRANSPORT SYSTEM PERMEASE-RELATED"/>
    <property type="match status" value="1"/>
</dbReference>
<evidence type="ECO:0000256" key="6">
    <source>
        <dbReference type="ARBA" id="ARBA00023136"/>
    </source>
</evidence>
<dbReference type="PANTHER" id="PTHR32243:SF18">
    <property type="entry name" value="INNER MEMBRANE ABC TRANSPORTER PERMEASE PROTEIN YCJP"/>
    <property type="match status" value="1"/>
</dbReference>
<evidence type="ECO:0000259" key="8">
    <source>
        <dbReference type="PROSITE" id="PS50928"/>
    </source>
</evidence>
<evidence type="ECO:0000313" key="9">
    <source>
        <dbReference type="EMBL" id="PJJ65086.1"/>
    </source>
</evidence>
<evidence type="ECO:0000256" key="4">
    <source>
        <dbReference type="ARBA" id="ARBA00022692"/>
    </source>
</evidence>
<dbReference type="GO" id="GO:0055085">
    <property type="term" value="P:transmembrane transport"/>
    <property type="evidence" value="ECO:0007669"/>
    <property type="project" value="InterPro"/>
</dbReference>
<keyword evidence="6 7" id="KW-0472">Membrane</keyword>
<keyword evidence="3" id="KW-1003">Cell membrane</keyword>
<dbReference type="PROSITE" id="PS50928">
    <property type="entry name" value="ABC_TM1"/>
    <property type="match status" value="1"/>
</dbReference>
<dbReference type="CDD" id="cd06261">
    <property type="entry name" value="TM_PBP2"/>
    <property type="match status" value="1"/>
</dbReference>
<dbReference type="AlphaFoldDB" id="A0A2M9C3J2"/>
<feature type="transmembrane region" description="Helical" evidence="7">
    <location>
        <begin position="101"/>
        <end position="128"/>
    </location>
</feature>
<keyword evidence="9" id="KW-0762">Sugar transport</keyword>
<keyword evidence="4 7" id="KW-0812">Transmembrane</keyword>
<feature type="transmembrane region" description="Helical" evidence="7">
    <location>
        <begin position="148"/>
        <end position="167"/>
    </location>
</feature>
<comment type="subcellular location">
    <subcellularLocation>
        <location evidence="1 7">Cell membrane</location>
        <topology evidence="1 7">Multi-pass membrane protein</topology>
    </subcellularLocation>
</comment>
<dbReference type="Pfam" id="PF00528">
    <property type="entry name" value="BPD_transp_1"/>
    <property type="match status" value="1"/>
</dbReference>
<dbReference type="EMBL" id="PGFB01000001">
    <property type="protein sequence ID" value="PJJ65086.1"/>
    <property type="molecule type" value="Genomic_DNA"/>
</dbReference>
<keyword evidence="5 7" id="KW-1133">Transmembrane helix</keyword>
<dbReference type="SUPFAM" id="SSF161098">
    <property type="entry name" value="MetI-like"/>
    <property type="match status" value="1"/>
</dbReference>
<evidence type="ECO:0000256" key="1">
    <source>
        <dbReference type="ARBA" id="ARBA00004651"/>
    </source>
</evidence>
<dbReference type="RefSeq" id="WP_100343020.1">
    <property type="nucleotide sequence ID" value="NZ_PGFB01000001.1"/>
</dbReference>
<evidence type="ECO:0000256" key="2">
    <source>
        <dbReference type="ARBA" id="ARBA00022448"/>
    </source>
</evidence>
<feature type="domain" description="ABC transmembrane type-1" evidence="8">
    <location>
        <begin position="69"/>
        <end position="260"/>
    </location>
</feature>
<protein>
    <submittedName>
        <fullName evidence="9">Multiple sugar transport system permease protein</fullName>
    </submittedName>
</protein>
<dbReference type="GO" id="GO:0005886">
    <property type="term" value="C:plasma membrane"/>
    <property type="evidence" value="ECO:0007669"/>
    <property type="project" value="UniProtKB-SubCell"/>
</dbReference>
<feature type="transmembrane region" description="Helical" evidence="7">
    <location>
        <begin position="12"/>
        <end position="31"/>
    </location>
</feature>
<evidence type="ECO:0000313" key="10">
    <source>
        <dbReference type="Proteomes" id="UP000230161"/>
    </source>
</evidence>
<reference evidence="9 10" key="1">
    <citation type="submission" date="2017-11" db="EMBL/GenBank/DDBJ databases">
        <title>Genomic Encyclopedia of Archaeal and Bacterial Type Strains, Phase II (KMG-II): From Individual Species to Whole Genera.</title>
        <authorList>
            <person name="Goeker M."/>
        </authorList>
    </citation>
    <scope>NUCLEOTIDE SEQUENCE [LARGE SCALE GENOMIC DNA]</scope>
    <source>
        <strain evidence="9 10">DSM 25625</strain>
    </source>
</reference>
<comment type="similarity">
    <text evidence="7">Belongs to the binding-protein-dependent transport system permease family.</text>
</comment>
<evidence type="ECO:0000256" key="3">
    <source>
        <dbReference type="ARBA" id="ARBA00022475"/>
    </source>
</evidence>
<feature type="transmembrane region" description="Helical" evidence="7">
    <location>
        <begin position="73"/>
        <end position="94"/>
    </location>
</feature>
<accession>A0A2M9C3J2</accession>
<sequence length="274" mass="29992">MSVRRRREPVAFGFRIVLYLVYGLPLLWIVLTSLKSQSEVLSSQASLLFTPTFDAYFAAFADPQLGISMRQSAIIAVCTTVVCLAFAIPAAYALARFTSRIVVPVLALLVILQMIPQTANLIPLFWVLAQWGLLDTNLGLVLADASMLLPWAVLLLRPFFGSIPVAIDEASRIDGARTLRAFFSIGLPLARNGILTVSSIIFLVAWGEFLYGITFMLSPDKYPMSALIAQQAGAFGIDWPSMMAFAVVSSIPVFVVYVFSYRLLRTGLTLGAVK</sequence>
<dbReference type="OrthoDB" id="3569827at2"/>
<dbReference type="InterPro" id="IPR000515">
    <property type="entry name" value="MetI-like"/>
</dbReference>
<evidence type="ECO:0000256" key="7">
    <source>
        <dbReference type="RuleBase" id="RU363032"/>
    </source>
</evidence>
<keyword evidence="2 7" id="KW-0813">Transport</keyword>
<dbReference type="Proteomes" id="UP000230161">
    <property type="component" value="Unassembled WGS sequence"/>
</dbReference>
<feature type="transmembrane region" description="Helical" evidence="7">
    <location>
        <begin position="179"/>
        <end position="206"/>
    </location>
</feature>
<dbReference type="InterPro" id="IPR050901">
    <property type="entry name" value="BP-dep_ABC_trans_perm"/>
</dbReference>
<name>A0A2M9C3J2_9MICO</name>
<feature type="transmembrane region" description="Helical" evidence="7">
    <location>
        <begin position="242"/>
        <end position="264"/>
    </location>
</feature>
<organism evidence="9 10">
    <name type="scientific">Compostimonas suwonensis</name>
    <dbReference type="NCBI Taxonomy" id="1048394"/>
    <lineage>
        <taxon>Bacteria</taxon>
        <taxon>Bacillati</taxon>
        <taxon>Actinomycetota</taxon>
        <taxon>Actinomycetes</taxon>
        <taxon>Micrococcales</taxon>
        <taxon>Microbacteriaceae</taxon>
        <taxon>Compostimonas</taxon>
    </lineage>
</organism>
<gene>
    <name evidence="9" type="ORF">CLV54_0113</name>
</gene>
<dbReference type="Gene3D" id="1.10.3720.10">
    <property type="entry name" value="MetI-like"/>
    <property type="match status" value="1"/>
</dbReference>
<evidence type="ECO:0000256" key="5">
    <source>
        <dbReference type="ARBA" id="ARBA00022989"/>
    </source>
</evidence>
<comment type="caution">
    <text evidence="9">The sequence shown here is derived from an EMBL/GenBank/DDBJ whole genome shotgun (WGS) entry which is preliminary data.</text>
</comment>